<sequence length="260" mass="27458">MTAVHIDTDIGEGFGVWGIIDDGPLLDTVSAANVACGFHAGDPDILRQTTEDAAARGVSIGAQVSYRDLAGFGRRFIDVEVPTLVNDIVYQIGALQAFARIAGTEVTYVKAHGALYNVAADNAGHASAIVEAVKLVDPALPILCQYDTEVWNQAVDAGIQPIAELFVDRNYTSNARLVSRRHPAALITDPEAAAERAVQMVQTGTTVSVDGDTVRVLPSSYDAVALCVHSDTVGALEIATHTRKALANNGFDLSPIGRHP</sequence>
<evidence type="ECO:0000313" key="2">
    <source>
        <dbReference type="Proteomes" id="UP000198327"/>
    </source>
</evidence>
<dbReference type="EMBL" id="FZOW01000007">
    <property type="protein sequence ID" value="SNS95722.1"/>
    <property type="molecule type" value="Genomic_DNA"/>
</dbReference>
<dbReference type="Proteomes" id="UP000198327">
    <property type="component" value="Unassembled WGS sequence"/>
</dbReference>
<dbReference type="NCBIfam" id="NF003814">
    <property type="entry name" value="PRK05406.1-3"/>
    <property type="match status" value="1"/>
</dbReference>
<proteinExistence type="predicted"/>
<dbReference type="PANTHER" id="PTHR30292">
    <property type="entry name" value="UNCHARACTERIZED PROTEIN YBGL-RELATED"/>
    <property type="match status" value="1"/>
</dbReference>
<dbReference type="SUPFAM" id="SSF88713">
    <property type="entry name" value="Glycoside hydrolase/deacetylase"/>
    <property type="match status" value="1"/>
</dbReference>
<organism evidence="1 2">
    <name type="scientific">Rhodococcoides kyotonense</name>
    <dbReference type="NCBI Taxonomy" id="398843"/>
    <lineage>
        <taxon>Bacteria</taxon>
        <taxon>Bacillati</taxon>
        <taxon>Actinomycetota</taxon>
        <taxon>Actinomycetes</taxon>
        <taxon>Mycobacteriales</taxon>
        <taxon>Nocardiaceae</taxon>
        <taxon>Rhodococcoides</taxon>
    </lineage>
</organism>
<name>A0A239IQP9_9NOCA</name>
<dbReference type="Gene3D" id="3.20.20.370">
    <property type="entry name" value="Glycoside hydrolase/deacetylase"/>
    <property type="match status" value="1"/>
</dbReference>
<dbReference type="OrthoDB" id="9773478at2"/>
<protein>
    <submittedName>
        <fullName evidence="1">UPF0271 protein</fullName>
    </submittedName>
</protein>
<evidence type="ECO:0000313" key="1">
    <source>
        <dbReference type="EMBL" id="SNS95722.1"/>
    </source>
</evidence>
<dbReference type="GO" id="GO:0005975">
    <property type="term" value="P:carbohydrate metabolic process"/>
    <property type="evidence" value="ECO:0007669"/>
    <property type="project" value="InterPro"/>
</dbReference>
<dbReference type="STRING" id="398843.A3K89_10520"/>
<accession>A0A239IQP9</accession>
<dbReference type="CDD" id="cd10787">
    <property type="entry name" value="LamB_YcsF_like"/>
    <property type="match status" value="1"/>
</dbReference>
<dbReference type="RefSeq" id="WP_089247083.1">
    <property type="nucleotide sequence ID" value="NZ_FZOW01000007.1"/>
</dbReference>
<dbReference type="PANTHER" id="PTHR30292:SF0">
    <property type="entry name" value="5-OXOPROLINASE SUBUNIT A"/>
    <property type="match status" value="1"/>
</dbReference>
<keyword evidence="2" id="KW-1185">Reference proteome</keyword>
<dbReference type="Pfam" id="PF03746">
    <property type="entry name" value="LamB_YcsF"/>
    <property type="match status" value="1"/>
</dbReference>
<reference evidence="2" key="1">
    <citation type="submission" date="2017-06" db="EMBL/GenBank/DDBJ databases">
        <authorList>
            <person name="Varghese N."/>
            <person name="Submissions S."/>
        </authorList>
    </citation>
    <scope>NUCLEOTIDE SEQUENCE [LARGE SCALE GENOMIC DNA]</scope>
    <source>
        <strain evidence="2">JCM 23211</strain>
    </source>
</reference>
<gene>
    <name evidence="1" type="ORF">SAMN05421642_107167</name>
</gene>
<dbReference type="InterPro" id="IPR011330">
    <property type="entry name" value="Glyco_hydro/deAcase_b/a-brl"/>
</dbReference>
<dbReference type="InterPro" id="IPR005501">
    <property type="entry name" value="LamB/YcsF/PxpA-like"/>
</dbReference>
<dbReference type="AlphaFoldDB" id="A0A239IQP9"/>